<dbReference type="RefSeq" id="WP_119950367.1">
    <property type="nucleotide sequence ID" value="NZ_QZEZ01000004.1"/>
</dbReference>
<reference evidence="2 3" key="1">
    <citation type="submission" date="2018-09" db="EMBL/GenBank/DDBJ databases">
        <title>YIM 75000 draft genome.</title>
        <authorList>
            <person name="Tang S."/>
            <person name="Feng Y."/>
        </authorList>
    </citation>
    <scope>NUCLEOTIDE SEQUENCE [LARGE SCALE GENOMIC DNA]</scope>
    <source>
        <strain evidence="2 3">YIM 75000</strain>
    </source>
</reference>
<keyword evidence="3" id="KW-1185">Reference proteome</keyword>
<dbReference type="OrthoDB" id="3871898at2"/>
<evidence type="ECO:0000313" key="3">
    <source>
        <dbReference type="Proteomes" id="UP000265614"/>
    </source>
</evidence>
<dbReference type="EMBL" id="QZEZ01000004">
    <property type="protein sequence ID" value="RJK95941.1"/>
    <property type="molecule type" value="Genomic_DNA"/>
</dbReference>
<dbReference type="InterPro" id="IPR053842">
    <property type="entry name" value="NikA-like"/>
</dbReference>
<name>A0A3A3Z0B9_9ACTN</name>
<protein>
    <submittedName>
        <fullName evidence="2">DUF1778 domain-containing protein</fullName>
    </submittedName>
</protein>
<comment type="caution">
    <text evidence="2">The sequence shown here is derived from an EMBL/GenBank/DDBJ whole genome shotgun (WGS) entry which is preliminary data.</text>
</comment>
<gene>
    <name evidence="2" type="ORF">D5H78_10120</name>
</gene>
<evidence type="ECO:0000256" key="1">
    <source>
        <dbReference type="SAM" id="MobiDB-lite"/>
    </source>
</evidence>
<accession>A0A3A3Z0B9</accession>
<sequence>MNRGNRGPGRDRDHRQPRRERSVFSRFSNDEYALLAEAARAAGLTLTGYVAEAALAAARGVHAPSTLPLREALVELMAARTQVRKFGTNVNQAVRELNSLGQAPEWLPQAVRLTSQAVSRLEAAAGVVADASRAERRRPQPRRGAQAPPDSQSGAQEREAS</sequence>
<dbReference type="AlphaFoldDB" id="A0A3A3Z0B9"/>
<dbReference type="Proteomes" id="UP000265614">
    <property type="component" value="Unassembled WGS sequence"/>
</dbReference>
<dbReference type="Pfam" id="PF21983">
    <property type="entry name" value="NikA-like"/>
    <property type="match status" value="1"/>
</dbReference>
<feature type="region of interest" description="Disordered" evidence="1">
    <location>
        <begin position="1"/>
        <end position="23"/>
    </location>
</feature>
<feature type="region of interest" description="Disordered" evidence="1">
    <location>
        <begin position="127"/>
        <end position="161"/>
    </location>
</feature>
<proteinExistence type="predicted"/>
<evidence type="ECO:0000313" key="2">
    <source>
        <dbReference type="EMBL" id="RJK95941.1"/>
    </source>
</evidence>
<organism evidence="2 3">
    <name type="scientific">Vallicoccus soli</name>
    <dbReference type="NCBI Taxonomy" id="2339232"/>
    <lineage>
        <taxon>Bacteria</taxon>
        <taxon>Bacillati</taxon>
        <taxon>Actinomycetota</taxon>
        <taxon>Actinomycetes</taxon>
        <taxon>Motilibacterales</taxon>
        <taxon>Vallicoccaceae</taxon>
        <taxon>Vallicoccus</taxon>
    </lineage>
</organism>
<feature type="compositionally biased region" description="Basic and acidic residues" evidence="1">
    <location>
        <begin position="8"/>
        <end position="23"/>
    </location>
</feature>